<feature type="region of interest" description="Disordered" evidence="1">
    <location>
        <begin position="39"/>
        <end position="59"/>
    </location>
</feature>
<dbReference type="PANTHER" id="PTHR39596">
    <property type="match status" value="1"/>
</dbReference>
<feature type="signal peptide" evidence="2">
    <location>
        <begin position="1"/>
        <end position="15"/>
    </location>
</feature>
<feature type="chain" id="PRO_5045751352" description="Heterokaryon incompatibility domain-containing protein" evidence="2">
    <location>
        <begin position="16"/>
        <end position="765"/>
    </location>
</feature>
<dbReference type="EMBL" id="JBANRG010000023">
    <property type="protein sequence ID" value="KAK7455149.1"/>
    <property type="molecule type" value="Genomic_DNA"/>
</dbReference>
<organism evidence="4 5">
    <name type="scientific">Marasmiellus scandens</name>
    <dbReference type="NCBI Taxonomy" id="2682957"/>
    <lineage>
        <taxon>Eukaryota</taxon>
        <taxon>Fungi</taxon>
        <taxon>Dikarya</taxon>
        <taxon>Basidiomycota</taxon>
        <taxon>Agaricomycotina</taxon>
        <taxon>Agaricomycetes</taxon>
        <taxon>Agaricomycetidae</taxon>
        <taxon>Agaricales</taxon>
        <taxon>Marasmiineae</taxon>
        <taxon>Omphalotaceae</taxon>
        <taxon>Marasmiellus</taxon>
    </lineage>
</organism>
<sequence length="765" mass="85550">MRTFALVFWLHNTAQWMIDTLSYFLNTVWRRYQHSSIQRPSVPSSTADTQHTQPIPTEDLHATTSHRPVIFRDALWLGGQHGSYPLLPFKDYHEVRKDASSLGARLQCQLTFGLLESVLETKIAEPTLLYRDEDTGRTVLRSTGLDALLLDWRDRIHQCTVTDETQCRAWAERVGQTLQKAHAMFMRAVLQSGPSAFHDAPGTQEDDVAAIVVAIAAIGEALTIGMISFPPEYPRPPRFQWSFVFASHDTLKKDMVNDGWCPSIVEILSDSVCALGYASLCGPPTREWSGGHEECTTRVCKLHNIDSSTYKNKHVISACDCAYLKPSTDDVIELLQDNRIPVMVPGDDTLLVCGSSQKPYVAISHVWSDGMGSTTEVGILKCQIDRLVSLTRQLVPGGAFWMDALCIPDRKDMRKRAIKLMAQTYREANIVLVIDSGIRSCSIATPLEEKLLRVTSSAWMQRLWTLQEGMLAKDLVFQFKDGLLTAYHDLFPSAQLRTDKLYDPLLTSLSTEIFGLTIYRQFVSKRVTFGIGDVARPLRWRTTSKPEDETLAISGLLNVDSGELVNLPPEQRMSALLVRVRTLPRNVIFISGDKLDQPGFRWAPRTLMHGESSSLKAATFDAECTPTGLIAEYFVVYFREVDATGEAWYIHDSTSSCTYKITRLQSSGAHGRSGTDPKCSTLLLMQKPRRLGETVTCAAVLTGETERLPEDPNLSQPKGRISFRVVCQFKEVLLLTVVALDKDAKSQMFGDRIEAKSGKMSVRVT</sequence>
<accession>A0ABR1JD24</accession>
<keyword evidence="5" id="KW-1185">Reference proteome</keyword>
<evidence type="ECO:0000313" key="5">
    <source>
        <dbReference type="Proteomes" id="UP001498398"/>
    </source>
</evidence>
<feature type="compositionally biased region" description="Polar residues" evidence="1">
    <location>
        <begin position="39"/>
        <end position="55"/>
    </location>
</feature>
<comment type="caution">
    <text evidence="4">The sequence shown here is derived from an EMBL/GenBank/DDBJ whole genome shotgun (WGS) entry which is preliminary data.</text>
</comment>
<dbReference type="PANTHER" id="PTHR39596:SF2">
    <property type="entry name" value="HET DOMAIN PROTEIN (AFU_ORTHOLOGUE AFUA_1G17550)-RELATED"/>
    <property type="match status" value="1"/>
</dbReference>
<feature type="domain" description="Heterokaryon incompatibility" evidence="3">
    <location>
        <begin position="360"/>
        <end position="435"/>
    </location>
</feature>
<keyword evidence="2" id="KW-0732">Signal</keyword>
<protein>
    <recommendedName>
        <fullName evidence="3">Heterokaryon incompatibility domain-containing protein</fullName>
    </recommendedName>
</protein>
<dbReference type="InterPro" id="IPR010730">
    <property type="entry name" value="HET"/>
</dbReference>
<gene>
    <name evidence="4" type="ORF">VKT23_011020</name>
</gene>
<evidence type="ECO:0000256" key="2">
    <source>
        <dbReference type="SAM" id="SignalP"/>
    </source>
</evidence>
<reference evidence="4 5" key="1">
    <citation type="submission" date="2024-01" db="EMBL/GenBank/DDBJ databases">
        <title>A draft genome for the cacao thread blight pathogen Marasmiellus scandens.</title>
        <authorList>
            <person name="Baruah I.K."/>
            <person name="Leung J."/>
            <person name="Bukari Y."/>
            <person name="Amoako-Attah I."/>
            <person name="Meinhardt L.W."/>
            <person name="Bailey B.A."/>
            <person name="Cohen S.P."/>
        </authorList>
    </citation>
    <scope>NUCLEOTIDE SEQUENCE [LARGE SCALE GENOMIC DNA]</scope>
    <source>
        <strain evidence="4 5">GH-19</strain>
    </source>
</reference>
<name>A0ABR1JD24_9AGAR</name>
<proteinExistence type="predicted"/>
<evidence type="ECO:0000259" key="3">
    <source>
        <dbReference type="Pfam" id="PF06985"/>
    </source>
</evidence>
<evidence type="ECO:0000313" key="4">
    <source>
        <dbReference type="EMBL" id="KAK7455149.1"/>
    </source>
</evidence>
<evidence type="ECO:0000256" key="1">
    <source>
        <dbReference type="SAM" id="MobiDB-lite"/>
    </source>
</evidence>
<dbReference type="Pfam" id="PF06985">
    <property type="entry name" value="HET"/>
    <property type="match status" value="1"/>
</dbReference>
<dbReference type="Proteomes" id="UP001498398">
    <property type="component" value="Unassembled WGS sequence"/>
</dbReference>